<dbReference type="Gene3D" id="3.40.309.10">
    <property type="entry name" value="Aldehyde Dehydrogenase, Chain A, domain 2"/>
    <property type="match status" value="1"/>
</dbReference>
<dbReference type="SUPFAM" id="SSF53720">
    <property type="entry name" value="ALDH-like"/>
    <property type="match status" value="1"/>
</dbReference>
<comment type="caution">
    <text evidence="2">The sequence shown here is derived from an EMBL/GenBank/DDBJ whole genome shotgun (WGS) entry which is preliminary data.</text>
</comment>
<gene>
    <name evidence="2" type="ORF">AKJ50_01030</name>
</gene>
<dbReference type="Pfam" id="PF00171">
    <property type="entry name" value="Aldedh"/>
    <property type="match status" value="1"/>
</dbReference>
<name>A0A133VG52_9EURY</name>
<sequence length="491" mass="55104">MLTPPKENYGTVKNYIDGEWRESESDEYDEIKDPATMEPVYKAPRSTEDELKETIDVAEEAFWEWRTTPPIDRARMMNRLSDILEDNFEHLARILTQEMGKTIYDARGEIRRGIENVEVAAGIPSLMQGDFSEDIARDIDEWTIKTPLGVFGSINPYNFPFMVPMWFIPYCIATGNTMVVKPSSRVPNSMIELFKIIDRELDLPDGVINLVNVPGKKTDPFYDHDAVKGVTFVGSTPVGNDVYKKAGAAGMRALCQAGALCFSVMMPSTVVDTACRSSLTSYYGCSGQRCLSNQVMLVHEDIADEFKETMIEQSRKFKMGHGLDESVQMGPMVDKAAKDKVLRHIESALDDGMEMLLDGRDVEIDGLPSDCFVGPTILDGLEMDMDVAHDEIFGPVMLIKEISNLDEAIDIIKEHEKGNATTIYTEEGSEARKFRYDVNIGNVGVNVGIVAPMAFFPFGGTKESFYGVLHGQRESIDFFTDRKVVIERWFE</sequence>
<dbReference type="GO" id="GO:0006210">
    <property type="term" value="P:thymine catabolic process"/>
    <property type="evidence" value="ECO:0007669"/>
    <property type="project" value="TreeGrafter"/>
</dbReference>
<evidence type="ECO:0000259" key="1">
    <source>
        <dbReference type="Pfam" id="PF00171"/>
    </source>
</evidence>
<evidence type="ECO:0000313" key="2">
    <source>
        <dbReference type="EMBL" id="KXB05413.1"/>
    </source>
</evidence>
<dbReference type="InterPro" id="IPR016163">
    <property type="entry name" value="Ald_DH_C"/>
</dbReference>
<dbReference type="InterPro" id="IPR016162">
    <property type="entry name" value="Ald_DH_N"/>
</dbReference>
<dbReference type="GO" id="GO:0004491">
    <property type="term" value="F:methylmalonate-semialdehyde dehydrogenase (acylating, NAD) activity"/>
    <property type="evidence" value="ECO:0007669"/>
    <property type="project" value="InterPro"/>
</dbReference>
<dbReference type="Proteomes" id="UP000070311">
    <property type="component" value="Unassembled WGS sequence"/>
</dbReference>
<dbReference type="EMBL" id="LHYD01000014">
    <property type="protein sequence ID" value="KXB05413.1"/>
    <property type="molecule type" value="Genomic_DNA"/>
</dbReference>
<dbReference type="FunFam" id="3.40.309.10:FF:000002">
    <property type="entry name" value="Methylmalonate-semialdehyde dehydrogenase (Acylating)"/>
    <property type="match status" value="1"/>
</dbReference>
<keyword evidence="3" id="KW-1185">Reference proteome</keyword>
<dbReference type="AlphaFoldDB" id="A0A133VG52"/>
<dbReference type="PANTHER" id="PTHR43866:SF4">
    <property type="entry name" value="MALONATE-SEMIALDEHYDE DEHYDROGENASE"/>
    <property type="match status" value="1"/>
</dbReference>
<dbReference type="InterPro" id="IPR010061">
    <property type="entry name" value="MeMal-semiAld_DH"/>
</dbReference>
<accession>A0A133VG52</accession>
<feature type="domain" description="Aldehyde dehydrogenase" evidence="1">
    <location>
        <begin position="20"/>
        <end position="485"/>
    </location>
</feature>
<dbReference type="PANTHER" id="PTHR43866">
    <property type="entry name" value="MALONATE-SEMIALDEHYDE DEHYDROGENASE"/>
    <property type="match status" value="1"/>
</dbReference>
<proteinExistence type="predicted"/>
<organism evidence="2 3">
    <name type="scientific">candidate division MSBL1 archaeon SCGC-AAA382A13</name>
    <dbReference type="NCBI Taxonomy" id="1698279"/>
    <lineage>
        <taxon>Archaea</taxon>
        <taxon>Methanobacteriati</taxon>
        <taxon>Methanobacteriota</taxon>
        <taxon>candidate division MSBL1</taxon>
    </lineage>
</organism>
<dbReference type="PATRIC" id="fig|1698279.3.peg.62"/>
<reference evidence="2 3" key="1">
    <citation type="journal article" date="2016" name="Sci. Rep.">
        <title>Metabolic traits of an uncultured archaeal lineage -MSBL1- from brine pools of the Red Sea.</title>
        <authorList>
            <person name="Mwirichia R."/>
            <person name="Alam I."/>
            <person name="Rashid M."/>
            <person name="Vinu M."/>
            <person name="Ba-Alawi W."/>
            <person name="Anthony Kamau A."/>
            <person name="Kamanda Ngugi D."/>
            <person name="Goker M."/>
            <person name="Klenk H.P."/>
            <person name="Bajic V."/>
            <person name="Stingl U."/>
        </authorList>
    </citation>
    <scope>NUCLEOTIDE SEQUENCE [LARGE SCALE GENOMIC DNA]</scope>
    <source>
        <strain evidence="2">SCGC-AAA382A13</strain>
    </source>
</reference>
<evidence type="ECO:0000313" key="3">
    <source>
        <dbReference type="Proteomes" id="UP000070311"/>
    </source>
</evidence>
<dbReference type="InterPro" id="IPR015590">
    <property type="entry name" value="Aldehyde_DH_dom"/>
</dbReference>
<dbReference type="GO" id="GO:0006574">
    <property type="term" value="P:L-valine catabolic process"/>
    <property type="evidence" value="ECO:0007669"/>
    <property type="project" value="TreeGrafter"/>
</dbReference>
<dbReference type="Gene3D" id="3.40.605.10">
    <property type="entry name" value="Aldehyde Dehydrogenase, Chain A, domain 1"/>
    <property type="match status" value="1"/>
</dbReference>
<dbReference type="InterPro" id="IPR016161">
    <property type="entry name" value="Ald_DH/histidinol_DH"/>
</dbReference>
<protein>
    <recommendedName>
        <fullName evidence="1">Aldehyde dehydrogenase domain-containing protein</fullName>
    </recommendedName>
</protein>